<dbReference type="OrthoDB" id="2276328at2"/>
<dbReference type="AlphaFoldDB" id="A0A0R2LBX0"/>
<evidence type="ECO:0000313" key="2">
    <source>
        <dbReference type="Proteomes" id="UP000051006"/>
    </source>
</evidence>
<reference evidence="1 2" key="1">
    <citation type="journal article" date="2015" name="Genome Announc.">
        <title>Expanding the biotechnology potential of lactobacilli through comparative genomics of 213 strains and associated genera.</title>
        <authorList>
            <person name="Sun Z."/>
            <person name="Harris H.M."/>
            <person name="McCann A."/>
            <person name="Guo C."/>
            <person name="Argimon S."/>
            <person name="Zhang W."/>
            <person name="Yang X."/>
            <person name="Jeffery I.B."/>
            <person name="Cooney J.C."/>
            <person name="Kagawa T.F."/>
            <person name="Liu W."/>
            <person name="Song Y."/>
            <person name="Salvetti E."/>
            <person name="Wrobel A."/>
            <person name="Rasinkangas P."/>
            <person name="Parkhill J."/>
            <person name="Rea M.C."/>
            <person name="O'Sullivan O."/>
            <person name="Ritari J."/>
            <person name="Douillard F.P."/>
            <person name="Paul Ross R."/>
            <person name="Yang R."/>
            <person name="Briner A.E."/>
            <person name="Felis G.E."/>
            <person name="de Vos W.M."/>
            <person name="Barrangou R."/>
            <person name="Klaenhammer T.R."/>
            <person name="Caufield P.W."/>
            <person name="Cui Y."/>
            <person name="Zhang H."/>
            <person name="O'Toole P.W."/>
        </authorList>
    </citation>
    <scope>NUCLEOTIDE SEQUENCE [LARGE SCALE GENOMIC DNA]</scope>
    <source>
        <strain evidence="1 2">DSM 24716</strain>
    </source>
</reference>
<accession>A0A0R2LBX0</accession>
<sequence length="358" mass="42151">MVKNKQIHDQLTENEETGKKFHTYIYEDEDPKKREISLDNFASFLSDKVRLTSNEDLDEHFKESLATIDSKDPNNQFKPTEISEYKDYNFEYKDIFSGDSADKEFNNYCMLLAMNCAYREDLNRSGWTMFHDIEGESKDQNMLRLRMMTNNKKFNGSYITDAIKGVVNSNSATVMEDFLVRDKRKSFVVNNDKITDEQRADDYLKWDIADQKKSEKDIRASLLDENKKNYKPRSEKEINEIVEEKKVQRRYKNKKEALDAVGKNRKRFNKSIDILIKELDIIYPEHVVILGKKGNFELVQLMTQSKKFDDFEGKHEGNDLRNLLINALPVYHYSTQAVPVLRDWYKGQKNTLLDGFND</sequence>
<proteinExistence type="predicted"/>
<gene>
    <name evidence="1" type="ORF">IV57_GL001759</name>
</gene>
<protein>
    <submittedName>
        <fullName evidence="1">Uncharacterized protein</fullName>
    </submittedName>
</protein>
<comment type="caution">
    <text evidence="1">The sequence shown here is derived from an EMBL/GenBank/DDBJ whole genome shotgun (WGS) entry which is preliminary data.</text>
</comment>
<dbReference type="RefSeq" id="WP_057881771.1">
    <property type="nucleotide sequence ID" value="NZ_JQCF01000038.1"/>
</dbReference>
<keyword evidence="2" id="KW-1185">Reference proteome</keyword>
<evidence type="ECO:0000313" key="1">
    <source>
        <dbReference type="EMBL" id="KRN96748.1"/>
    </source>
</evidence>
<dbReference type="Proteomes" id="UP000051006">
    <property type="component" value="Unassembled WGS sequence"/>
</dbReference>
<name>A0A0R2LBX0_9LACO</name>
<organism evidence="1 2">
    <name type="scientific">Companilactobacillus kimchiensis</name>
    <dbReference type="NCBI Taxonomy" id="993692"/>
    <lineage>
        <taxon>Bacteria</taxon>
        <taxon>Bacillati</taxon>
        <taxon>Bacillota</taxon>
        <taxon>Bacilli</taxon>
        <taxon>Lactobacillales</taxon>
        <taxon>Lactobacillaceae</taxon>
        <taxon>Companilactobacillus</taxon>
    </lineage>
</organism>
<dbReference type="PATRIC" id="fig|993692.3.peg.1787"/>
<dbReference type="EMBL" id="JQCF01000038">
    <property type="protein sequence ID" value="KRN96748.1"/>
    <property type="molecule type" value="Genomic_DNA"/>
</dbReference>